<dbReference type="Proteomes" id="UP000272942">
    <property type="component" value="Unassembled WGS sequence"/>
</dbReference>
<organism evidence="3">
    <name type="scientific">Echinostoma caproni</name>
    <dbReference type="NCBI Taxonomy" id="27848"/>
    <lineage>
        <taxon>Eukaryota</taxon>
        <taxon>Metazoa</taxon>
        <taxon>Spiralia</taxon>
        <taxon>Lophotrochozoa</taxon>
        <taxon>Platyhelminthes</taxon>
        <taxon>Trematoda</taxon>
        <taxon>Digenea</taxon>
        <taxon>Plagiorchiida</taxon>
        <taxon>Echinostomata</taxon>
        <taxon>Echinostomatoidea</taxon>
        <taxon>Echinostomatidae</taxon>
        <taxon>Echinostoma</taxon>
    </lineage>
</organism>
<reference evidence="1 2" key="2">
    <citation type="submission" date="2018-11" db="EMBL/GenBank/DDBJ databases">
        <authorList>
            <consortium name="Pathogen Informatics"/>
        </authorList>
    </citation>
    <scope>NUCLEOTIDE SEQUENCE [LARGE SCALE GENOMIC DNA]</scope>
    <source>
        <strain evidence="1 2">Egypt</strain>
    </source>
</reference>
<dbReference type="WBParaSite" id="ECPE_0000107601-mRNA-1">
    <property type="protein sequence ID" value="ECPE_0000107601-mRNA-1"/>
    <property type="gene ID" value="ECPE_0000107601"/>
</dbReference>
<evidence type="ECO:0000313" key="2">
    <source>
        <dbReference type="Proteomes" id="UP000272942"/>
    </source>
</evidence>
<evidence type="ECO:0000313" key="3">
    <source>
        <dbReference type="WBParaSite" id="ECPE_0000107601-mRNA-1"/>
    </source>
</evidence>
<sequence>MAGTYQCSNKLVSRQINIHVYGILNAISSAAQLMHKREIVGHMHFNASVLNTTVHPTVAYQSRVGRCGIKYTSIRWKGGKFETHRSLYELIYSADEVNGYIWSNLTIVHPSANPDLYGKYTCQFNVVSGSIESADVEITIPPLIKRPDSVVGHYSGNELSHTCEVVANPP</sequence>
<dbReference type="AlphaFoldDB" id="A0A183A291"/>
<dbReference type="EMBL" id="UZAN01005159">
    <property type="protein sequence ID" value="VDP32897.1"/>
    <property type="molecule type" value="Genomic_DNA"/>
</dbReference>
<reference evidence="3" key="1">
    <citation type="submission" date="2016-06" db="UniProtKB">
        <authorList>
            <consortium name="WormBaseParasite"/>
        </authorList>
    </citation>
    <scope>IDENTIFICATION</scope>
</reference>
<dbReference type="OrthoDB" id="5970915at2759"/>
<gene>
    <name evidence="1" type="ORF">ECPE_LOCUS1075</name>
</gene>
<keyword evidence="2" id="KW-1185">Reference proteome</keyword>
<proteinExistence type="predicted"/>
<protein>
    <submittedName>
        <fullName evidence="3">Ig-like domain-containing protein</fullName>
    </submittedName>
</protein>
<accession>A0A183A291</accession>
<evidence type="ECO:0000313" key="1">
    <source>
        <dbReference type="EMBL" id="VDP32897.1"/>
    </source>
</evidence>
<name>A0A183A291_9TREM</name>